<dbReference type="Pfam" id="PF13723">
    <property type="entry name" value="Ketoacyl-synt_2"/>
    <property type="match status" value="1"/>
</dbReference>
<dbReference type="InterPro" id="IPR014030">
    <property type="entry name" value="Ketoacyl_synth_N"/>
</dbReference>
<gene>
    <name evidence="2" type="ORF">AAF463_07165</name>
</gene>
<feature type="domain" description="Beta-ketoacyl synthase-like N-terminal" evidence="1">
    <location>
        <begin position="23"/>
        <end position="240"/>
    </location>
</feature>
<dbReference type="EMBL" id="CP158292">
    <property type="protein sequence ID" value="XBV46077.1"/>
    <property type="molecule type" value="Genomic_DNA"/>
</dbReference>
<proteinExistence type="predicted"/>
<evidence type="ECO:0000259" key="1">
    <source>
        <dbReference type="Pfam" id="PF13723"/>
    </source>
</evidence>
<accession>A0AAU7TZQ4</accession>
<name>A0AAU7TZQ4_9GAMM</name>
<dbReference type="RefSeq" id="WP_350261783.1">
    <property type="nucleotide sequence ID" value="NZ_CP158292.1"/>
</dbReference>
<dbReference type="AlphaFoldDB" id="A0AAU7TZQ4"/>
<organism evidence="2">
    <name type="scientific">Pantoea sp. BJ2</name>
    <dbReference type="NCBI Taxonomy" id="3141322"/>
    <lineage>
        <taxon>Bacteria</taxon>
        <taxon>Pseudomonadati</taxon>
        <taxon>Pseudomonadota</taxon>
        <taxon>Gammaproteobacteria</taxon>
        <taxon>Enterobacterales</taxon>
        <taxon>Erwiniaceae</taxon>
        <taxon>Pantoea</taxon>
    </lineage>
</organism>
<protein>
    <submittedName>
        <fullName evidence="2">Beta-ketoacyl synthase chain length factor</fullName>
    </submittedName>
</protein>
<sequence>MKLAYSLVDWHAIAPGNSTAEEWQRWAQQAPALDATQPIAKPQFLPMMTARRLSAGSRAAVECGLALLARHSVDAIVFTSRHGELERNLRILTALAEQQALSPTDFAMSVHNSAVGSLTIAARQPLVSSSVSAGIDSFQQGLIEVAALYQAGYAQVLLVDFDGVVPDYYRPWLPEIDRFNAPYAVALLLRAGEAWRCEAQAGKPAELHNPLPQSLQFLAAMLHNTPRFSVAGERHQWHWERLHGG</sequence>
<reference evidence="2" key="1">
    <citation type="submission" date="2024-06" db="EMBL/GenBank/DDBJ databases">
        <title>Multiomics insights into the TNT degradation mechanism by Pantoea sp. BJ2 isolated from an ammunition destruction site.</title>
        <authorList>
            <person name="Luo J."/>
        </authorList>
    </citation>
    <scope>NUCLEOTIDE SEQUENCE</scope>
    <source>
        <strain evidence="2">BJ2</strain>
    </source>
</reference>
<evidence type="ECO:0000313" key="2">
    <source>
        <dbReference type="EMBL" id="XBV46077.1"/>
    </source>
</evidence>